<dbReference type="SMART" id="SM00347">
    <property type="entry name" value="HTH_MARR"/>
    <property type="match status" value="1"/>
</dbReference>
<proteinExistence type="predicted"/>
<dbReference type="InterPro" id="IPR036390">
    <property type="entry name" value="WH_DNA-bd_sf"/>
</dbReference>
<evidence type="ECO:0000313" key="5">
    <source>
        <dbReference type="EMBL" id="NYE82844.1"/>
    </source>
</evidence>
<sequence>MTSATAHDPSRALARDTLRDASSSDALNEDFLLGLVGHSARLASSSIRPLFVERMAQYDLRQAEFAVLSLLQANPGISQRRLADAINVSPPNMASVLARLVERGLVQRQRDAADQRTQVLALTSAGTLLYRRAAATVATLEREATAVLSDKELAELLRLLRKLSGR</sequence>
<keyword evidence="6" id="KW-1185">Reference proteome</keyword>
<reference evidence="5 6" key="1">
    <citation type="submission" date="2020-07" db="EMBL/GenBank/DDBJ databases">
        <title>Genomic Encyclopedia of Type Strains, Phase IV (KMG-V): Genome sequencing to study the core and pangenomes of soil and plant-associated prokaryotes.</title>
        <authorList>
            <person name="Whitman W."/>
        </authorList>
    </citation>
    <scope>NUCLEOTIDE SEQUENCE [LARGE SCALE GENOMIC DNA]</scope>
    <source>
        <strain evidence="5 6">SAS40</strain>
    </source>
</reference>
<evidence type="ECO:0000256" key="2">
    <source>
        <dbReference type="ARBA" id="ARBA00023125"/>
    </source>
</evidence>
<evidence type="ECO:0000256" key="1">
    <source>
        <dbReference type="ARBA" id="ARBA00023015"/>
    </source>
</evidence>
<dbReference type="GO" id="GO:0006950">
    <property type="term" value="P:response to stress"/>
    <property type="evidence" value="ECO:0007669"/>
    <property type="project" value="TreeGrafter"/>
</dbReference>
<dbReference type="PANTHER" id="PTHR33164">
    <property type="entry name" value="TRANSCRIPTIONAL REGULATOR, MARR FAMILY"/>
    <property type="match status" value="1"/>
</dbReference>
<keyword evidence="3" id="KW-0804">Transcription</keyword>
<evidence type="ECO:0000259" key="4">
    <source>
        <dbReference type="PROSITE" id="PS50995"/>
    </source>
</evidence>
<feature type="domain" description="HTH marR-type" evidence="4">
    <location>
        <begin position="29"/>
        <end position="165"/>
    </location>
</feature>
<dbReference type="PANTHER" id="PTHR33164:SF57">
    <property type="entry name" value="MARR-FAMILY TRANSCRIPTIONAL REGULATOR"/>
    <property type="match status" value="1"/>
</dbReference>
<organism evidence="5 6">
    <name type="scientific">Pigmentiphaga litoralis</name>
    <dbReference type="NCBI Taxonomy" id="516702"/>
    <lineage>
        <taxon>Bacteria</taxon>
        <taxon>Pseudomonadati</taxon>
        <taxon>Pseudomonadota</taxon>
        <taxon>Betaproteobacteria</taxon>
        <taxon>Burkholderiales</taxon>
        <taxon>Alcaligenaceae</taxon>
        <taxon>Pigmentiphaga</taxon>
    </lineage>
</organism>
<dbReference type="InterPro" id="IPR023187">
    <property type="entry name" value="Tscrpt_reg_MarR-type_CS"/>
</dbReference>
<dbReference type="Proteomes" id="UP000542125">
    <property type="component" value="Unassembled WGS sequence"/>
</dbReference>
<dbReference type="InterPro" id="IPR036388">
    <property type="entry name" value="WH-like_DNA-bd_sf"/>
</dbReference>
<dbReference type="EMBL" id="JACBYR010000001">
    <property type="protein sequence ID" value="NYE82844.1"/>
    <property type="molecule type" value="Genomic_DNA"/>
</dbReference>
<dbReference type="Gene3D" id="1.10.10.10">
    <property type="entry name" value="Winged helix-like DNA-binding domain superfamily/Winged helix DNA-binding domain"/>
    <property type="match status" value="1"/>
</dbReference>
<gene>
    <name evidence="5" type="ORF">FHW18_002115</name>
</gene>
<dbReference type="PROSITE" id="PS50995">
    <property type="entry name" value="HTH_MARR_2"/>
    <property type="match status" value="1"/>
</dbReference>
<comment type="caution">
    <text evidence="5">The sequence shown here is derived from an EMBL/GenBank/DDBJ whole genome shotgun (WGS) entry which is preliminary data.</text>
</comment>
<dbReference type="GO" id="GO:0003700">
    <property type="term" value="F:DNA-binding transcription factor activity"/>
    <property type="evidence" value="ECO:0007669"/>
    <property type="project" value="InterPro"/>
</dbReference>
<dbReference type="PROSITE" id="PS01117">
    <property type="entry name" value="HTH_MARR_1"/>
    <property type="match status" value="1"/>
</dbReference>
<dbReference type="AlphaFoldDB" id="A0A7Y9LKD7"/>
<keyword evidence="2 5" id="KW-0238">DNA-binding</keyword>
<dbReference type="Pfam" id="PF01047">
    <property type="entry name" value="MarR"/>
    <property type="match status" value="1"/>
</dbReference>
<dbReference type="InterPro" id="IPR039422">
    <property type="entry name" value="MarR/SlyA-like"/>
</dbReference>
<accession>A0A7Y9LKD7</accession>
<name>A0A7Y9LKD7_9BURK</name>
<dbReference type="SUPFAM" id="SSF46785">
    <property type="entry name" value="Winged helix' DNA-binding domain"/>
    <property type="match status" value="1"/>
</dbReference>
<dbReference type="InterPro" id="IPR000835">
    <property type="entry name" value="HTH_MarR-typ"/>
</dbReference>
<dbReference type="PRINTS" id="PR00598">
    <property type="entry name" value="HTHMARR"/>
</dbReference>
<keyword evidence="1" id="KW-0805">Transcription regulation</keyword>
<evidence type="ECO:0000313" key="6">
    <source>
        <dbReference type="Proteomes" id="UP000542125"/>
    </source>
</evidence>
<protein>
    <submittedName>
        <fullName evidence="5">DNA-binding MarR family transcriptional regulator</fullName>
    </submittedName>
</protein>
<dbReference type="RefSeq" id="WP_257022113.1">
    <property type="nucleotide sequence ID" value="NZ_JACBYR010000001.1"/>
</dbReference>
<evidence type="ECO:0000256" key="3">
    <source>
        <dbReference type="ARBA" id="ARBA00023163"/>
    </source>
</evidence>
<dbReference type="GO" id="GO:0003677">
    <property type="term" value="F:DNA binding"/>
    <property type="evidence" value="ECO:0007669"/>
    <property type="project" value="UniProtKB-KW"/>
</dbReference>